<gene>
    <name evidence="2" type="ORF">STAS_02948</name>
</gene>
<name>A0A5A7P3W3_STRAF</name>
<dbReference type="EMBL" id="BKCP01001669">
    <property type="protein sequence ID" value="GER27251.1"/>
    <property type="molecule type" value="Genomic_DNA"/>
</dbReference>
<feature type="region of interest" description="Disordered" evidence="1">
    <location>
        <begin position="48"/>
        <end position="69"/>
    </location>
</feature>
<reference evidence="3" key="1">
    <citation type="journal article" date="2019" name="Curr. Biol.">
        <title>Genome Sequence of Striga asiatica Provides Insight into the Evolution of Plant Parasitism.</title>
        <authorList>
            <person name="Yoshida S."/>
            <person name="Kim S."/>
            <person name="Wafula E.K."/>
            <person name="Tanskanen J."/>
            <person name="Kim Y.M."/>
            <person name="Honaas L."/>
            <person name="Yang Z."/>
            <person name="Spallek T."/>
            <person name="Conn C.E."/>
            <person name="Ichihashi Y."/>
            <person name="Cheong K."/>
            <person name="Cui S."/>
            <person name="Der J.P."/>
            <person name="Gundlach H."/>
            <person name="Jiao Y."/>
            <person name="Hori C."/>
            <person name="Ishida J.K."/>
            <person name="Kasahara H."/>
            <person name="Kiba T."/>
            <person name="Kim M.S."/>
            <person name="Koo N."/>
            <person name="Laohavisit A."/>
            <person name="Lee Y.H."/>
            <person name="Lumba S."/>
            <person name="McCourt P."/>
            <person name="Mortimer J.C."/>
            <person name="Mutuku J.M."/>
            <person name="Nomura T."/>
            <person name="Sasaki-Sekimoto Y."/>
            <person name="Seto Y."/>
            <person name="Wang Y."/>
            <person name="Wakatake T."/>
            <person name="Sakakibara H."/>
            <person name="Demura T."/>
            <person name="Yamaguchi S."/>
            <person name="Yoneyama K."/>
            <person name="Manabe R.I."/>
            <person name="Nelson D.C."/>
            <person name="Schulman A.H."/>
            <person name="Timko M.P."/>
            <person name="dePamphilis C.W."/>
            <person name="Choi D."/>
            <person name="Shirasu K."/>
        </authorList>
    </citation>
    <scope>NUCLEOTIDE SEQUENCE [LARGE SCALE GENOMIC DNA]</scope>
    <source>
        <strain evidence="3">cv. UVA1</strain>
    </source>
</reference>
<evidence type="ECO:0000313" key="3">
    <source>
        <dbReference type="Proteomes" id="UP000325081"/>
    </source>
</evidence>
<accession>A0A5A7P3W3</accession>
<proteinExistence type="predicted"/>
<evidence type="ECO:0000256" key="1">
    <source>
        <dbReference type="SAM" id="MobiDB-lite"/>
    </source>
</evidence>
<keyword evidence="3" id="KW-1185">Reference proteome</keyword>
<evidence type="ECO:0000313" key="2">
    <source>
        <dbReference type="EMBL" id="GER27251.1"/>
    </source>
</evidence>
<dbReference type="Proteomes" id="UP000325081">
    <property type="component" value="Unassembled WGS sequence"/>
</dbReference>
<comment type="caution">
    <text evidence="2">The sequence shown here is derived from an EMBL/GenBank/DDBJ whole genome shotgun (WGS) entry which is preliminary data.</text>
</comment>
<dbReference type="AlphaFoldDB" id="A0A5A7P3W3"/>
<organism evidence="2 3">
    <name type="scientific">Striga asiatica</name>
    <name type="common">Asiatic witchweed</name>
    <name type="synonym">Buchnera asiatica</name>
    <dbReference type="NCBI Taxonomy" id="4170"/>
    <lineage>
        <taxon>Eukaryota</taxon>
        <taxon>Viridiplantae</taxon>
        <taxon>Streptophyta</taxon>
        <taxon>Embryophyta</taxon>
        <taxon>Tracheophyta</taxon>
        <taxon>Spermatophyta</taxon>
        <taxon>Magnoliopsida</taxon>
        <taxon>eudicotyledons</taxon>
        <taxon>Gunneridae</taxon>
        <taxon>Pentapetalae</taxon>
        <taxon>asterids</taxon>
        <taxon>lamiids</taxon>
        <taxon>Lamiales</taxon>
        <taxon>Orobanchaceae</taxon>
        <taxon>Buchnereae</taxon>
        <taxon>Striga</taxon>
    </lineage>
</organism>
<feature type="compositionally biased region" description="Basic and acidic residues" evidence="1">
    <location>
        <begin position="48"/>
        <end position="58"/>
    </location>
</feature>
<protein>
    <submittedName>
        <fullName evidence="2">Alpha-trehalose-phosphate synthase</fullName>
    </submittedName>
</protein>
<feature type="compositionally biased region" description="Polar residues" evidence="1">
    <location>
        <begin position="59"/>
        <end position="69"/>
    </location>
</feature>
<sequence length="155" mass="17783">MQSRRNTWPRSVAKAAVRHRQRQAVTSSNVVQRRLRLGWRRERRAEISAGPKKNERCTRLSSGMESPSGKVSYSRCARVTRGGSRAVRSCRSQTGRMEGLWAPMACSPMADINWTRPLPSAMHQRTTRDAAGAWDIVKQLFKAMERRLRADYKLR</sequence>